<evidence type="ECO:0000256" key="11">
    <source>
        <dbReference type="ARBA" id="ARBA00023125"/>
    </source>
</evidence>
<keyword evidence="9" id="KW-0540">Nuclease</keyword>
<dbReference type="Pfam" id="PF17855">
    <property type="entry name" value="MCM_lid"/>
    <property type="match status" value="1"/>
</dbReference>
<evidence type="ECO:0000256" key="6">
    <source>
        <dbReference type="ARBA" id="ARBA00022763"/>
    </source>
</evidence>
<dbReference type="GO" id="GO:0003678">
    <property type="term" value="F:DNA helicase activity"/>
    <property type="evidence" value="ECO:0007669"/>
    <property type="project" value="UniProtKB-EC"/>
</dbReference>
<dbReference type="CDD" id="cd09857">
    <property type="entry name" value="PIN_EXO1"/>
    <property type="match status" value="1"/>
</dbReference>
<dbReference type="FunCoup" id="A9UYR3">
    <property type="interactions" value="987"/>
</dbReference>
<keyword evidence="3 16" id="KW-0235">DNA replication</keyword>
<dbReference type="Pfam" id="PF18263">
    <property type="entry name" value="WHD_MCM6"/>
    <property type="match status" value="1"/>
</dbReference>
<dbReference type="InterPro" id="IPR027925">
    <property type="entry name" value="MCM_N"/>
</dbReference>
<dbReference type="PANTHER" id="PTHR11630:SF43">
    <property type="entry name" value="DNA REPLICATION LICENSING FACTOR MCM6"/>
    <property type="match status" value="1"/>
</dbReference>
<comment type="catalytic activity">
    <reaction evidence="16">
        <text>ATP + H2O = ADP + phosphate + H(+)</text>
        <dbReference type="Rhea" id="RHEA:13065"/>
        <dbReference type="ChEBI" id="CHEBI:15377"/>
        <dbReference type="ChEBI" id="CHEBI:15378"/>
        <dbReference type="ChEBI" id="CHEBI:30616"/>
        <dbReference type="ChEBI" id="CHEBI:43474"/>
        <dbReference type="ChEBI" id="CHEBI:456216"/>
        <dbReference type="EC" id="3.6.4.12"/>
    </reaction>
</comment>
<dbReference type="Pfam" id="PF00867">
    <property type="entry name" value="XPG_I"/>
    <property type="match status" value="1"/>
</dbReference>
<dbReference type="SMART" id="SM00350">
    <property type="entry name" value="MCM"/>
    <property type="match status" value="1"/>
</dbReference>
<evidence type="ECO:0000256" key="16">
    <source>
        <dbReference type="RuleBase" id="RU368064"/>
    </source>
</evidence>
<dbReference type="InterPro" id="IPR006086">
    <property type="entry name" value="XPG-I_dom"/>
</dbReference>
<gene>
    <name evidence="19" type="ORF">MONBRDRAFT_25214</name>
</gene>
<evidence type="ECO:0000256" key="9">
    <source>
        <dbReference type="ARBA" id="ARBA00022839"/>
    </source>
</evidence>
<dbReference type="GO" id="GO:0004519">
    <property type="term" value="F:endonuclease activity"/>
    <property type="evidence" value="ECO:0007669"/>
    <property type="project" value="UniProtKB-KW"/>
</dbReference>
<evidence type="ECO:0000256" key="17">
    <source>
        <dbReference type="SAM" id="MobiDB-lite"/>
    </source>
</evidence>
<keyword evidence="13" id="KW-0539">Nucleus</keyword>
<dbReference type="EC" id="3.6.4.12" evidence="16"/>
<dbReference type="PROSITE" id="PS00842">
    <property type="entry name" value="XPG_2"/>
    <property type="match status" value="1"/>
</dbReference>
<dbReference type="GO" id="GO:0005634">
    <property type="term" value="C:nucleus"/>
    <property type="evidence" value="ECO:0000318"/>
    <property type="project" value="GO_Central"/>
</dbReference>
<name>A9UYR3_MONBE</name>
<dbReference type="Gene3D" id="1.20.58.870">
    <property type="match status" value="1"/>
</dbReference>
<comment type="function">
    <text evidence="16">Acts as component of the MCM2-7 complex (MCM complex) which is the replicative helicase essential for 'once per cell cycle' DNA replication initiation and elongation in eukaryotic cells. The active ATPase sites in the MCM2-7 ring are formed through the interaction surfaces of two neighboring subunits such that a critical structure of a conserved arginine finger motif is provided in trans relative to the ATP-binding site of the Walker A box of the adjacent subunit. The six ATPase active sites, however, are likely to contribute differentially to the complex helicase activity.</text>
</comment>
<evidence type="ECO:0000256" key="10">
    <source>
        <dbReference type="ARBA" id="ARBA00022840"/>
    </source>
</evidence>
<dbReference type="GO" id="GO:0042555">
    <property type="term" value="C:MCM complex"/>
    <property type="evidence" value="ECO:0000318"/>
    <property type="project" value="GO_Central"/>
</dbReference>
<dbReference type="Pfam" id="PF14551">
    <property type="entry name" value="MCM_N"/>
    <property type="match status" value="1"/>
</dbReference>
<dbReference type="GO" id="GO:1902969">
    <property type="term" value="P:mitotic DNA replication"/>
    <property type="evidence" value="ECO:0000318"/>
    <property type="project" value="GO_Central"/>
</dbReference>
<dbReference type="SUPFAM" id="SSF50249">
    <property type="entry name" value="Nucleic acid-binding proteins"/>
    <property type="match status" value="1"/>
</dbReference>
<dbReference type="SMART" id="SM00484">
    <property type="entry name" value="XPGI"/>
    <property type="match status" value="1"/>
</dbReference>
<evidence type="ECO:0000256" key="5">
    <source>
        <dbReference type="ARBA" id="ARBA00022759"/>
    </source>
</evidence>
<dbReference type="PROSITE" id="PS50051">
    <property type="entry name" value="MCM_2"/>
    <property type="match status" value="1"/>
</dbReference>
<dbReference type="InterPro" id="IPR006085">
    <property type="entry name" value="XPG_DNA_repair_N"/>
</dbReference>
<evidence type="ECO:0000313" key="20">
    <source>
        <dbReference type="Proteomes" id="UP000001357"/>
    </source>
</evidence>
<dbReference type="PROSITE" id="PS00841">
    <property type="entry name" value="XPG_1"/>
    <property type="match status" value="1"/>
</dbReference>
<dbReference type="PRINTS" id="PR01662">
    <property type="entry name" value="MCMPROTEIN6"/>
</dbReference>
<organism evidence="19 20">
    <name type="scientific">Monosiga brevicollis</name>
    <name type="common">Choanoflagellate</name>
    <dbReference type="NCBI Taxonomy" id="81824"/>
    <lineage>
        <taxon>Eukaryota</taxon>
        <taxon>Choanoflagellata</taxon>
        <taxon>Craspedida</taxon>
        <taxon>Salpingoecidae</taxon>
        <taxon>Monosiga</taxon>
    </lineage>
</organism>
<dbReference type="GO" id="GO:0006270">
    <property type="term" value="P:DNA replication initiation"/>
    <property type="evidence" value="ECO:0007669"/>
    <property type="project" value="UniProtKB-UniRule"/>
</dbReference>
<dbReference type="PROSITE" id="PS00847">
    <property type="entry name" value="MCM_1"/>
    <property type="match status" value="1"/>
</dbReference>
<evidence type="ECO:0000256" key="4">
    <source>
        <dbReference type="ARBA" id="ARBA00022741"/>
    </source>
</evidence>
<dbReference type="GO" id="GO:0016887">
    <property type="term" value="F:ATP hydrolysis activity"/>
    <property type="evidence" value="ECO:0007669"/>
    <property type="project" value="RHEA"/>
</dbReference>
<dbReference type="InParanoid" id="A9UYR3"/>
<dbReference type="PRINTS" id="PR01657">
    <property type="entry name" value="MCMFAMILY"/>
</dbReference>
<dbReference type="eggNOG" id="KOG2518">
    <property type="taxonomic scope" value="Eukaryota"/>
</dbReference>
<keyword evidence="10 15" id="KW-0067">ATP-binding</keyword>
<dbReference type="GO" id="GO:0046872">
    <property type="term" value="F:metal ion binding"/>
    <property type="evidence" value="ECO:0007669"/>
    <property type="project" value="InterPro"/>
</dbReference>
<evidence type="ECO:0000259" key="18">
    <source>
        <dbReference type="PROSITE" id="PS50051"/>
    </source>
</evidence>
<dbReference type="SMART" id="SM00485">
    <property type="entry name" value="XPGN"/>
    <property type="match status" value="1"/>
</dbReference>
<dbReference type="SUPFAM" id="SSF52540">
    <property type="entry name" value="P-loop containing nucleoside triphosphate hydrolases"/>
    <property type="match status" value="1"/>
</dbReference>
<comment type="subcellular location">
    <subcellularLocation>
        <location evidence="1 16">Nucleus</location>
    </subcellularLocation>
</comment>
<protein>
    <recommendedName>
        <fullName evidence="16">DNA replication licensing factor MCM6</fullName>
        <ecNumber evidence="16">3.6.4.12</ecNumber>
    </recommendedName>
</protein>
<dbReference type="GO" id="GO:0003697">
    <property type="term" value="F:single-stranded DNA binding"/>
    <property type="evidence" value="ECO:0000318"/>
    <property type="project" value="GO_Central"/>
</dbReference>
<dbReference type="GO" id="GO:0005524">
    <property type="term" value="F:ATP binding"/>
    <property type="evidence" value="ECO:0007669"/>
    <property type="project" value="UniProtKB-UniRule"/>
</dbReference>
<keyword evidence="4 15" id="KW-0547">Nucleotide-binding</keyword>
<keyword evidence="8 16" id="KW-0347">Helicase</keyword>
<evidence type="ECO:0000256" key="12">
    <source>
        <dbReference type="ARBA" id="ARBA00023204"/>
    </source>
</evidence>
<dbReference type="Pfam" id="PF00752">
    <property type="entry name" value="XPG_N"/>
    <property type="match status" value="1"/>
</dbReference>
<dbReference type="OMA" id="VQDENMA"/>
<keyword evidence="5" id="KW-0255">Endonuclease</keyword>
<feature type="domain" description="MCM C-terminal AAA(+) ATPase" evidence="18">
    <location>
        <begin position="350"/>
        <end position="566"/>
    </location>
</feature>
<dbReference type="FunFam" id="3.40.50.1010:FF:000111">
    <property type="entry name" value="Exonuclease 1"/>
    <property type="match status" value="1"/>
</dbReference>
<dbReference type="FunFam" id="3.40.50.300:FF:000115">
    <property type="entry name" value="DNA helicase"/>
    <property type="match status" value="1"/>
</dbReference>
<dbReference type="GO" id="GO:0000727">
    <property type="term" value="P:double-strand break repair via break-induced replication"/>
    <property type="evidence" value="ECO:0000318"/>
    <property type="project" value="GO_Central"/>
</dbReference>
<evidence type="ECO:0000256" key="8">
    <source>
        <dbReference type="ARBA" id="ARBA00022806"/>
    </source>
</evidence>
<keyword evidence="6" id="KW-0227">DNA damage</keyword>
<comment type="similarity">
    <text evidence="2 15">Belongs to the MCM family.</text>
</comment>
<evidence type="ECO:0000256" key="1">
    <source>
        <dbReference type="ARBA" id="ARBA00004123"/>
    </source>
</evidence>
<dbReference type="InterPro" id="IPR033762">
    <property type="entry name" value="MCM_OB"/>
</dbReference>
<dbReference type="KEGG" id="mbr:MONBRDRAFT_25214"/>
<dbReference type="GO" id="GO:0004527">
    <property type="term" value="F:exonuclease activity"/>
    <property type="evidence" value="ECO:0007669"/>
    <property type="project" value="UniProtKB-KW"/>
</dbReference>
<keyword evidence="14 16" id="KW-0131">Cell cycle</keyword>
<dbReference type="PANTHER" id="PTHR11630">
    <property type="entry name" value="DNA REPLICATION LICENSING FACTOR MCM FAMILY MEMBER"/>
    <property type="match status" value="1"/>
</dbReference>
<dbReference type="InterPro" id="IPR008049">
    <property type="entry name" value="MCM6"/>
</dbReference>
<sequence>MDVSGLRNQRVAAEPDQLGLEVQNDFLDFLQRFRVEGKDEPHYALAAQQMTLEEVETNTIYINFGHLQQYSEQLSMQILTDYYRFMPFMQEATRQFVVSLFPAREADEQGNLRPYYPAFFHLPSINSIRDLKTQLIGHLVAIKGTVVRTSAVHPELVRGTFTCLDCGEIMRNIEQQFQYTEPTRCTANGCENRQRFKLELDQSHFVDFQKVRIQESSDEIPSGSMPRSVDVILRHNAVEQAKAGDKIIFIGTLIVLPDIAQLSGNKAAVVRGGGRSGEGYSEEGITGLKALGVRDLTYRMAFLATTVQQEGAETGVVNIRDEHATIQSIVAEFTEEERQKVLQMKEDPDLYRKMVDSICPSVFGEPLPLNHDKRHDEVKRGVLLMLFGGVHKTTPEGISLRGDINVCIVGDPSTAKSQFLKYVVDFVPRAVYTSGKASTAAGLTAAVVRDDDSNEFFIEAGALMLADNGICCIDEFDKMDQRDQVAIHEAMEQQTISITKAGIQATLNARTSILAAANPIGGRYDKGKPLRSNVALTSPIMSRFDLFFVIVDECNEVTDYNIARHITKLHQLQDEAVETEYTTDELQRYIRFARAINPRMTREAQKVLVKEYRKLRQNDATGINQSSYRITVRQLESLIRLAEGRARLQCDEEIKAAHVYEAVRLLRKSIIHVETEDLLLDDDYAEESAADVPTSQNTSAMDVDQAAEAPERQRSARTISYDAYMRRAEQIVHFVARREQQGTTVRDVVQAYLKDHEADFDSVDAIDEEREQLLLIIKRMIEVDSVLLYAPIFIRDNESGTVKSVKRDIQERSHVREYAGKRVAIDVAAWLYKGAYGCALELQSNPNDTDAYIRLVMSRVFMLKSFGITPVLVFDGASLPSKETQPRLRKPSSQVSTSPWICGSAVLQHVAAIKSVQTEGEANCITWYTRLSIEYIIAPYEADAQMAYMYHQGLVEAVISEDSDLLVFNVRDVFFKLDSSGFGIRIQLDNLGCDYLPAYSDKHPRGVSLKVALDYINRCQGNLKETQALLGRRHALHDGFSEAFEQADKTFLHQVVYDPRQKRRVHLTPLGTNAERLPYLGEIEVSNCVERATGLCNPASGKRYIEEGLSAQVATQIDGMAQAQARADEEKVMLRHVATHAIVGLEH</sequence>
<dbReference type="InterPro" id="IPR001208">
    <property type="entry name" value="MCM_dom"/>
</dbReference>
<dbReference type="EMBL" id="CH991550">
    <property type="protein sequence ID" value="EDQ89507.1"/>
    <property type="molecule type" value="Genomic_DNA"/>
</dbReference>
<proteinExistence type="inferred from homology"/>
<dbReference type="FunFam" id="1.20.58.870:FF:000007">
    <property type="match status" value="1"/>
</dbReference>
<evidence type="ECO:0000313" key="19">
    <source>
        <dbReference type="EMBL" id="EDQ89507.1"/>
    </source>
</evidence>
<evidence type="ECO:0000256" key="13">
    <source>
        <dbReference type="ARBA" id="ARBA00023242"/>
    </source>
</evidence>
<evidence type="ECO:0000256" key="7">
    <source>
        <dbReference type="ARBA" id="ARBA00022801"/>
    </source>
</evidence>
<dbReference type="Gene3D" id="2.20.28.10">
    <property type="match status" value="1"/>
</dbReference>
<evidence type="ECO:0000256" key="2">
    <source>
        <dbReference type="ARBA" id="ARBA00008010"/>
    </source>
</evidence>
<dbReference type="InterPro" id="IPR012340">
    <property type="entry name" value="NA-bd_OB-fold"/>
</dbReference>
<dbReference type="Gene3D" id="3.30.1640.10">
    <property type="entry name" value="mini-chromosome maintenance (MCM) complex, chain A, domain 1"/>
    <property type="match status" value="1"/>
</dbReference>
<dbReference type="RefSeq" id="XP_001745536.1">
    <property type="nucleotide sequence ID" value="XM_001745484.1"/>
</dbReference>
<dbReference type="InterPro" id="IPR044752">
    <property type="entry name" value="PIN-like_EXO1"/>
</dbReference>
<reference evidence="19 20" key="1">
    <citation type="journal article" date="2008" name="Nature">
        <title>The genome of the choanoflagellate Monosiga brevicollis and the origin of metazoans.</title>
        <authorList>
            <consortium name="JGI Sequencing"/>
            <person name="King N."/>
            <person name="Westbrook M.J."/>
            <person name="Young S.L."/>
            <person name="Kuo A."/>
            <person name="Abedin M."/>
            <person name="Chapman J."/>
            <person name="Fairclough S."/>
            <person name="Hellsten U."/>
            <person name="Isogai Y."/>
            <person name="Letunic I."/>
            <person name="Marr M."/>
            <person name="Pincus D."/>
            <person name="Putnam N."/>
            <person name="Rokas A."/>
            <person name="Wright K.J."/>
            <person name="Zuzow R."/>
            <person name="Dirks W."/>
            <person name="Good M."/>
            <person name="Goodstein D."/>
            <person name="Lemons D."/>
            <person name="Li W."/>
            <person name="Lyons J.B."/>
            <person name="Morris A."/>
            <person name="Nichols S."/>
            <person name="Richter D.J."/>
            <person name="Salamov A."/>
            <person name="Bork P."/>
            <person name="Lim W.A."/>
            <person name="Manning G."/>
            <person name="Miller W.T."/>
            <person name="McGinnis W."/>
            <person name="Shapiro H."/>
            <person name="Tjian R."/>
            <person name="Grigoriev I.V."/>
            <person name="Rokhsar D."/>
        </authorList>
    </citation>
    <scope>NUCLEOTIDE SEQUENCE [LARGE SCALE GENOMIC DNA]</scope>
    <source>
        <strain evidence="20">MX1 / ATCC 50154</strain>
    </source>
</reference>
<dbReference type="InterPro" id="IPR018525">
    <property type="entry name" value="MCM_CS"/>
</dbReference>
<comment type="subunit">
    <text evidence="16">Component of the MCM2-7 complex.</text>
</comment>
<dbReference type="AlphaFoldDB" id="A9UYR3"/>
<keyword evidence="9" id="KW-0269">Exonuclease</keyword>
<keyword evidence="11 15" id="KW-0238">DNA-binding</keyword>
<dbReference type="Pfam" id="PF17207">
    <property type="entry name" value="MCM_OB"/>
    <property type="match status" value="1"/>
</dbReference>
<dbReference type="InterPro" id="IPR019974">
    <property type="entry name" value="XPG_CS"/>
</dbReference>
<evidence type="ECO:0000256" key="14">
    <source>
        <dbReference type="ARBA" id="ARBA00023306"/>
    </source>
</evidence>
<feature type="region of interest" description="Disordered" evidence="17">
    <location>
        <begin position="689"/>
        <end position="714"/>
    </location>
</feature>
<dbReference type="SUPFAM" id="SSF88723">
    <property type="entry name" value="PIN domain-like"/>
    <property type="match status" value="1"/>
</dbReference>
<dbReference type="InterPro" id="IPR029060">
    <property type="entry name" value="PIN-like_dom_sf"/>
</dbReference>
<dbReference type="Gene3D" id="3.40.50.1010">
    <property type="entry name" value="5'-nuclease"/>
    <property type="match status" value="1"/>
</dbReference>
<keyword evidence="20" id="KW-1185">Reference proteome</keyword>
<keyword evidence="12" id="KW-0234">DNA repair</keyword>
<keyword evidence="7 16" id="KW-0378">Hydrolase</keyword>
<dbReference type="Proteomes" id="UP000001357">
    <property type="component" value="Unassembled WGS sequence"/>
</dbReference>
<dbReference type="Gene3D" id="2.40.50.140">
    <property type="entry name" value="Nucleic acid-binding proteins"/>
    <property type="match status" value="1"/>
</dbReference>
<dbReference type="InterPro" id="IPR027417">
    <property type="entry name" value="P-loop_NTPase"/>
</dbReference>
<dbReference type="Gene3D" id="3.40.50.300">
    <property type="entry name" value="P-loop containing nucleotide triphosphate hydrolases"/>
    <property type="match status" value="1"/>
</dbReference>
<dbReference type="STRING" id="81824.A9UYR3"/>
<dbReference type="InterPro" id="IPR031327">
    <property type="entry name" value="MCM"/>
</dbReference>
<dbReference type="Pfam" id="PF00493">
    <property type="entry name" value="MCM"/>
    <property type="match status" value="1"/>
</dbReference>
<accession>A9UYR3</accession>
<dbReference type="InterPro" id="IPR041024">
    <property type="entry name" value="Mcm6_C"/>
</dbReference>
<evidence type="ECO:0000256" key="15">
    <source>
        <dbReference type="RuleBase" id="RU004070"/>
    </source>
</evidence>
<dbReference type="InterPro" id="IPR041562">
    <property type="entry name" value="MCM_lid"/>
</dbReference>
<dbReference type="GeneID" id="5890818"/>
<dbReference type="eggNOG" id="KOG0480">
    <property type="taxonomic scope" value="Eukaryota"/>
</dbReference>
<evidence type="ECO:0000256" key="3">
    <source>
        <dbReference type="ARBA" id="ARBA00022705"/>
    </source>
</evidence>
<dbReference type="FunFam" id="2.20.28.10:FF:000003">
    <property type="entry name" value="DNA helicase"/>
    <property type="match status" value="1"/>
</dbReference>
<dbReference type="CDD" id="cd17757">
    <property type="entry name" value="MCM6"/>
    <property type="match status" value="1"/>
</dbReference>